<dbReference type="EMBL" id="LWCA01000565">
    <property type="protein sequence ID" value="OAF67830.1"/>
    <property type="molecule type" value="Genomic_DNA"/>
</dbReference>
<gene>
    <name evidence="1" type="ORF">A3Q56_04362</name>
</gene>
<reference evidence="1 2" key="1">
    <citation type="submission" date="2016-04" db="EMBL/GenBank/DDBJ databases">
        <title>The genome of Intoshia linei affirms orthonectids as highly simplified spiralians.</title>
        <authorList>
            <person name="Mikhailov K.V."/>
            <person name="Slusarev G.S."/>
            <person name="Nikitin M.A."/>
            <person name="Logacheva M.D."/>
            <person name="Penin A."/>
            <person name="Aleoshin V."/>
            <person name="Panchin Y.V."/>
        </authorList>
    </citation>
    <scope>NUCLEOTIDE SEQUENCE [LARGE SCALE GENOMIC DNA]</scope>
    <source>
        <strain evidence="1">Intl2013</strain>
        <tissue evidence="1">Whole animal</tissue>
    </source>
</reference>
<evidence type="ECO:0000313" key="1">
    <source>
        <dbReference type="EMBL" id="OAF67830.1"/>
    </source>
</evidence>
<dbReference type="AlphaFoldDB" id="A0A177B134"/>
<protein>
    <submittedName>
        <fullName evidence="1">Uncharacterized protein</fullName>
    </submittedName>
</protein>
<name>A0A177B134_9BILA</name>
<proteinExistence type="predicted"/>
<comment type="caution">
    <text evidence="1">The sequence shown here is derived from an EMBL/GenBank/DDBJ whole genome shotgun (WGS) entry which is preliminary data.</text>
</comment>
<keyword evidence="2" id="KW-1185">Reference proteome</keyword>
<evidence type="ECO:0000313" key="2">
    <source>
        <dbReference type="Proteomes" id="UP000078046"/>
    </source>
</evidence>
<sequence>MNETLCETSHKLYEDFVKSTSNLIKCSLNPTNEIDNCTMPVTELIAEISHHSQKLNSFFSSYALDLAKDPKSEHAVALQNMQLKDDINFKYFALNKLKSEIENIKQMINSLSRDND</sequence>
<organism evidence="1 2">
    <name type="scientific">Intoshia linei</name>
    <dbReference type="NCBI Taxonomy" id="1819745"/>
    <lineage>
        <taxon>Eukaryota</taxon>
        <taxon>Metazoa</taxon>
        <taxon>Spiralia</taxon>
        <taxon>Lophotrochozoa</taxon>
        <taxon>Mesozoa</taxon>
        <taxon>Orthonectida</taxon>
        <taxon>Rhopaluridae</taxon>
        <taxon>Intoshia</taxon>
    </lineage>
</organism>
<accession>A0A177B134</accession>
<dbReference type="Proteomes" id="UP000078046">
    <property type="component" value="Unassembled WGS sequence"/>
</dbReference>